<sequence length="153" mass="17539">IEYEESDWRTYAKKQESKILAIVDAQRGDDRDDRMRKPIQALLHEQNGRIFLGPGCQGKARMKFLETPTFLFKRCPPSKLSSMLKNLDEPPVKRYSCRTTKAKAQKSSKEDPERQTSLAVEPRNGQKKSCNCVTETFAKMLLSRHCGLAFDGR</sequence>
<evidence type="ECO:0000313" key="3">
    <source>
        <dbReference type="Proteomes" id="UP000284706"/>
    </source>
</evidence>
<feature type="region of interest" description="Disordered" evidence="1">
    <location>
        <begin position="95"/>
        <end position="124"/>
    </location>
</feature>
<keyword evidence="3" id="KW-1185">Reference proteome</keyword>
<comment type="caution">
    <text evidence="2">The sequence shown here is derived from an EMBL/GenBank/DDBJ whole genome shotgun (WGS) entry which is preliminary data.</text>
</comment>
<organism evidence="2 3">
    <name type="scientific">Gymnopilus dilepis</name>
    <dbReference type="NCBI Taxonomy" id="231916"/>
    <lineage>
        <taxon>Eukaryota</taxon>
        <taxon>Fungi</taxon>
        <taxon>Dikarya</taxon>
        <taxon>Basidiomycota</taxon>
        <taxon>Agaricomycotina</taxon>
        <taxon>Agaricomycetes</taxon>
        <taxon>Agaricomycetidae</taxon>
        <taxon>Agaricales</taxon>
        <taxon>Agaricineae</taxon>
        <taxon>Hymenogastraceae</taxon>
        <taxon>Gymnopilus</taxon>
    </lineage>
</organism>
<accession>A0A409X0X5</accession>
<dbReference type="EMBL" id="NHYE01004474">
    <property type="protein sequence ID" value="PPQ84407.1"/>
    <property type="molecule type" value="Genomic_DNA"/>
</dbReference>
<gene>
    <name evidence="2" type="ORF">CVT26_007193</name>
</gene>
<name>A0A409X0X5_9AGAR</name>
<evidence type="ECO:0000313" key="2">
    <source>
        <dbReference type="EMBL" id="PPQ84407.1"/>
    </source>
</evidence>
<evidence type="ECO:0000256" key="1">
    <source>
        <dbReference type="SAM" id="MobiDB-lite"/>
    </source>
</evidence>
<reference evidence="2 3" key="1">
    <citation type="journal article" date="2018" name="Evol. Lett.">
        <title>Horizontal gene cluster transfer increased hallucinogenic mushroom diversity.</title>
        <authorList>
            <person name="Reynolds H.T."/>
            <person name="Vijayakumar V."/>
            <person name="Gluck-Thaler E."/>
            <person name="Korotkin H.B."/>
            <person name="Matheny P.B."/>
            <person name="Slot J.C."/>
        </authorList>
    </citation>
    <scope>NUCLEOTIDE SEQUENCE [LARGE SCALE GENOMIC DNA]</scope>
    <source>
        <strain evidence="2 3">SRW20</strain>
    </source>
</reference>
<protein>
    <submittedName>
        <fullName evidence="2">Uncharacterized protein</fullName>
    </submittedName>
</protein>
<proteinExistence type="predicted"/>
<dbReference type="AlphaFoldDB" id="A0A409X0X5"/>
<dbReference type="Proteomes" id="UP000284706">
    <property type="component" value="Unassembled WGS sequence"/>
</dbReference>
<dbReference type="InParanoid" id="A0A409X0X5"/>
<feature type="non-terminal residue" evidence="2">
    <location>
        <position position="1"/>
    </location>
</feature>